<reference evidence="1" key="1">
    <citation type="journal article" date="2022" name="Plant J.">
        <title>Strategies of tolerance reflected in two North American maple genomes.</title>
        <authorList>
            <person name="McEvoy S.L."/>
            <person name="Sezen U.U."/>
            <person name="Trouern-Trend A."/>
            <person name="McMahon S.M."/>
            <person name="Schaberg P.G."/>
            <person name="Yang J."/>
            <person name="Wegrzyn J.L."/>
            <person name="Swenson N.G."/>
        </authorList>
    </citation>
    <scope>NUCLEOTIDE SEQUENCE</scope>
    <source>
        <strain evidence="1">NS2018</strain>
    </source>
</reference>
<dbReference type="InterPro" id="IPR029063">
    <property type="entry name" value="SAM-dependent_MTases_sf"/>
</dbReference>
<dbReference type="SUPFAM" id="SSF53335">
    <property type="entry name" value="S-adenosyl-L-methionine-dependent methyltransferases"/>
    <property type="match status" value="1"/>
</dbReference>
<keyword evidence="2" id="KW-1185">Reference proteome</keyword>
<gene>
    <name evidence="1" type="ORF">LWI29_031308</name>
</gene>
<dbReference type="PANTHER" id="PTHR14614:SF130">
    <property type="entry name" value="PROTEIN-LYSINE N-METHYLTRANSFERASE EEF2KMT"/>
    <property type="match status" value="1"/>
</dbReference>
<dbReference type="CDD" id="cd02440">
    <property type="entry name" value="AdoMet_MTases"/>
    <property type="match status" value="1"/>
</dbReference>
<dbReference type="Proteomes" id="UP001168877">
    <property type="component" value="Unassembled WGS sequence"/>
</dbReference>
<evidence type="ECO:0000313" key="2">
    <source>
        <dbReference type="Proteomes" id="UP001168877"/>
    </source>
</evidence>
<reference evidence="1" key="2">
    <citation type="submission" date="2023-06" db="EMBL/GenBank/DDBJ databases">
        <authorList>
            <person name="Swenson N.G."/>
            <person name="Wegrzyn J.L."/>
            <person name="Mcevoy S.L."/>
        </authorList>
    </citation>
    <scope>NUCLEOTIDE SEQUENCE</scope>
    <source>
        <strain evidence="1">NS2018</strain>
        <tissue evidence="1">Leaf</tissue>
    </source>
</reference>
<sequence length="406" mass="44980">MNRRWVQAVFRVTDGLNSSSCSEASVKVDLFGQESVKPEVAENALKESVNNFEVDLSESVASEMFGISSLEDNEMIEVNPRGCSLKIRVLSKEYQHTCKSTGLMLWESARLMADVLARNPTIVAGKRMLELGCGCGGICSMVAARSADLMVATDGDPKALELLNRNVTSNLKPPFVDKLITKRLEWGNRDHIEAIKEVNKGGFEVILGTDVTYVPEAILPLFATAKELISSSNKDLREDQQPALILCHVFRRVDEPSLLSAASQFGFRLVDRWPSPVTTNPTKSIISSWFSENGSEECISSAALHIISRFIHSKEVLTDDVMVQWSRSYLKDFRLANTQPVSQKIRSIVPWRSTEMAEAAAVAYGLKFAFDVEFRCVVLEPDASIIVKLLNDGSVPFADIGLIYFC</sequence>
<evidence type="ECO:0000313" key="1">
    <source>
        <dbReference type="EMBL" id="KAK0572417.1"/>
    </source>
</evidence>
<name>A0AA39RHD1_ACESA</name>
<organism evidence="1 2">
    <name type="scientific">Acer saccharum</name>
    <name type="common">Sugar maple</name>
    <dbReference type="NCBI Taxonomy" id="4024"/>
    <lineage>
        <taxon>Eukaryota</taxon>
        <taxon>Viridiplantae</taxon>
        <taxon>Streptophyta</taxon>
        <taxon>Embryophyta</taxon>
        <taxon>Tracheophyta</taxon>
        <taxon>Spermatophyta</taxon>
        <taxon>Magnoliopsida</taxon>
        <taxon>eudicotyledons</taxon>
        <taxon>Gunneridae</taxon>
        <taxon>Pentapetalae</taxon>
        <taxon>rosids</taxon>
        <taxon>malvids</taxon>
        <taxon>Sapindales</taxon>
        <taxon>Sapindaceae</taxon>
        <taxon>Hippocastanoideae</taxon>
        <taxon>Acereae</taxon>
        <taxon>Acer</taxon>
    </lineage>
</organism>
<comment type="caution">
    <text evidence="1">The sequence shown here is derived from an EMBL/GenBank/DDBJ whole genome shotgun (WGS) entry which is preliminary data.</text>
</comment>
<dbReference type="Gene3D" id="3.40.50.150">
    <property type="entry name" value="Vaccinia Virus protein VP39"/>
    <property type="match status" value="1"/>
</dbReference>
<accession>A0AA39RHD1</accession>
<dbReference type="EMBL" id="JAUESC010000388">
    <property type="protein sequence ID" value="KAK0572417.1"/>
    <property type="molecule type" value="Genomic_DNA"/>
</dbReference>
<protein>
    <submittedName>
        <fullName evidence="1">Uncharacterized protein</fullName>
    </submittedName>
</protein>
<dbReference type="InterPro" id="IPR019410">
    <property type="entry name" value="Methyltransf_16"/>
</dbReference>
<proteinExistence type="predicted"/>
<dbReference type="PANTHER" id="PTHR14614">
    <property type="entry name" value="HEPATOCELLULAR CARCINOMA-ASSOCIATED ANTIGEN"/>
    <property type="match status" value="1"/>
</dbReference>
<dbReference type="AlphaFoldDB" id="A0AA39RHD1"/>
<dbReference type="Pfam" id="PF10294">
    <property type="entry name" value="Methyltransf_16"/>
    <property type="match status" value="1"/>
</dbReference>